<dbReference type="PANTHER" id="PTHR43677">
    <property type="entry name" value="SHORT-CHAIN DEHYDROGENASE/REDUCTASE"/>
    <property type="match status" value="1"/>
</dbReference>
<dbReference type="SUPFAM" id="SSF51735">
    <property type="entry name" value="NAD(P)-binding Rossmann-fold domains"/>
    <property type="match status" value="1"/>
</dbReference>
<feature type="domain" description="Enoyl reductase (ER)" evidence="1">
    <location>
        <begin position="20"/>
        <end position="328"/>
    </location>
</feature>
<accession>A0A848KY66</accession>
<evidence type="ECO:0000259" key="1">
    <source>
        <dbReference type="SMART" id="SM00829"/>
    </source>
</evidence>
<evidence type="ECO:0000313" key="2">
    <source>
        <dbReference type="EMBL" id="NMO03536.1"/>
    </source>
</evidence>
<dbReference type="AlphaFoldDB" id="A0A848KY66"/>
<dbReference type="InterPro" id="IPR051397">
    <property type="entry name" value="Zn-ADH-like_protein"/>
</dbReference>
<sequence>MSKSFKAFVLNKTDGQFTAGVQSLTFDDLPAGDVTVRVEYSSINYKDGLACLPESPVVASYPMVPGIDLAGVVAESNDPRFEVGQEVIAIGRDLGIAHFGGYAEYTRLPAAWLEPLPAGLTLKQAMMLGTAGFTAGLSIQRLEENGLVPGDGRVLVTGATGGVGSTAVNMLAGLGYDVSASTGKADEHDYLRSLGATEILGRDEVSAATGAPLEGERWAAGIDPVGGDTLAYLLRTTRYRGSVANCGLTGGPALTTTVLPFILRGVNLLGIDSVQCPPDVRARVWQRLASDLKPAGLADAIATEVTLDEIPATAGSILAGAVRGRTLVSL</sequence>
<dbReference type="Proteomes" id="UP000550729">
    <property type="component" value="Unassembled WGS sequence"/>
</dbReference>
<dbReference type="InterPro" id="IPR013154">
    <property type="entry name" value="ADH-like_N"/>
</dbReference>
<dbReference type="InterPro" id="IPR013149">
    <property type="entry name" value="ADH-like_C"/>
</dbReference>
<dbReference type="Pfam" id="PF08240">
    <property type="entry name" value="ADH_N"/>
    <property type="match status" value="1"/>
</dbReference>
<dbReference type="EMBL" id="JABBNB010000024">
    <property type="protein sequence ID" value="NMO03536.1"/>
    <property type="molecule type" value="Genomic_DNA"/>
</dbReference>
<dbReference type="InterPro" id="IPR011032">
    <property type="entry name" value="GroES-like_sf"/>
</dbReference>
<dbReference type="Pfam" id="PF00107">
    <property type="entry name" value="ADH_zinc_N"/>
    <property type="match status" value="1"/>
</dbReference>
<dbReference type="InterPro" id="IPR036291">
    <property type="entry name" value="NAD(P)-bd_dom_sf"/>
</dbReference>
<dbReference type="NCBIfam" id="TIGR02823">
    <property type="entry name" value="oxido_YhdH"/>
    <property type="match status" value="1"/>
</dbReference>
<name>A0A848KY66_9ACTN</name>
<dbReference type="SUPFAM" id="SSF50129">
    <property type="entry name" value="GroES-like"/>
    <property type="match status" value="1"/>
</dbReference>
<proteinExistence type="predicted"/>
<dbReference type="InterPro" id="IPR014188">
    <property type="entry name" value="Acrylyl-CoA_reductase_AcuI"/>
</dbReference>
<gene>
    <name evidence="2" type="ORF">HH308_20170</name>
</gene>
<dbReference type="RefSeq" id="WP_170196042.1">
    <property type="nucleotide sequence ID" value="NZ_JABBNB010000024.1"/>
</dbReference>
<reference evidence="2 3" key="1">
    <citation type="submission" date="2020-04" db="EMBL/GenBank/DDBJ databases">
        <title>Gordonia sp. nov. TBRC 11910.</title>
        <authorList>
            <person name="Suriyachadkun C."/>
        </authorList>
    </citation>
    <scope>NUCLEOTIDE SEQUENCE [LARGE SCALE GENOMIC DNA]</scope>
    <source>
        <strain evidence="2 3">TBRC 11910</strain>
    </source>
</reference>
<dbReference type="SMART" id="SM00829">
    <property type="entry name" value="PKS_ER"/>
    <property type="match status" value="1"/>
</dbReference>
<dbReference type="Gene3D" id="3.40.50.720">
    <property type="entry name" value="NAD(P)-binding Rossmann-like Domain"/>
    <property type="match status" value="1"/>
</dbReference>
<organism evidence="2 3">
    <name type="scientific">Gordonia asplenii</name>
    <dbReference type="NCBI Taxonomy" id="2725283"/>
    <lineage>
        <taxon>Bacteria</taxon>
        <taxon>Bacillati</taxon>
        <taxon>Actinomycetota</taxon>
        <taxon>Actinomycetes</taxon>
        <taxon>Mycobacteriales</taxon>
        <taxon>Gordoniaceae</taxon>
        <taxon>Gordonia</taxon>
    </lineage>
</organism>
<protein>
    <submittedName>
        <fullName evidence="2">Oxidoreductase</fullName>
    </submittedName>
</protein>
<dbReference type="Gene3D" id="3.90.180.10">
    <property type="entry name" value="Medium-chain alcohol dehydrogenases, catalytic domain"/>
    <property type="match status" value="1"/>
</dbReference>
<comment type="caution">
    <text evidence="2">The sequence shown here is derived from an EMBL/GenBank/DDBJ whole genome shotgun (WGS) entry which is preliminary data.</text>
</comment>
<keyword evidence="3" id="KW-1185">Reference proteome</keyword>
<dbReference type="PANTHER" id="PTHR43677:SF1">
    <property type="entry name" value="ACRYLYL-COA REDUCTASE ACUI-RELATED"/>
    <property type="match status" value="1"/>
</dbReference>
<evidence type="ECO:0000313" key="3">
    <source>
        <dbReference type="Proteomes" id="UP000550729"/>
    </source>
</evidence>
<dbReference type="GO" id="GO:0043957">
    <property type="term" value="F:acryloyl-CoA reductase (NADPH) activity"/>
    <property type="evidence" value="ECO:0007669"/>
    <property type="project" value="TreeGrafter"/>
</dbReference>
<dbReference type="InterPro" id="IPR020843">
    <property type="entry name" value="ER"/>
</dbReference>